<dbReference type="Gene3D" id="3.40.50.300">
    <property type="entry name" value="P-loop containing nucleotide triphosphate hydrolases"/>
    <property type="match status" value="1"/>
</dbReference>
<proteinExistence type="inferred from homology"/>
<sequence length="150" mass="16760">MRASKGGRPLSRRGGERLGAVAETRKGGGERRVGDRGLGGSRFDMAGDRASLERPKEVVFTKHEDFKKDPKAELKRSAEFTGYPFTIDGKNHGVVERIIALCSFEYQKTLEVNKKSKSRVEGLHRSMLFQAWDNWRLDELPYTGDGSADG</sequence>
<evidence type="ECO:0000256" key="2">
    <source>
        <dbReference type="SAM" id="MobiDB-lite"/>
    </source>
</evidence>
<feature type="region of interest" description="Disordered" evidence="2">
    <location>
        <begin position="1"/>
        <end position="47"/>
    </location>
</feature>
<dbReference type="SUPFAM" id="SSF52540">
    <property type="entry name" value="P-loop containing nucleoside triphosphate hydrolases"/>
    <property type="match status" value="1"/>
</dbReference>
<accession>A0A5P1FHN7</accession>
<dbReference type="GO" id="GO:0008146">
    <property type="term" value="F:sulfotransferase activity"/>
    <property type="evidence" value="ECO:0007669"/>
    <property type="project" value="InterPro"/>
</dbReference>
<reference evidence="5" key="1">
    <citation type="journal article" date="2017" name="Nat. Commun.">
        <title>The asparagus genome sheds light on the origin and evolution of a young Y chromosome.</title>
        <authorList>
            <person name="Harkess A."/>
            <person name="Zhou J."/>
            <person name="Xu C."/>
            <person name="Bowers J.E."/>
            <person name="Van der Hulst R."/>
            <person name="Ayyampalayam S."/>
            <person name="Mercati F."/>
            <person name="Riccardi P."/>
            <person name="McKain M.R."/>
            <person name="Kakrana A."/>
            <person name="Tang H."/>
            <person name="Ray J."/>
            <person name="Groenendijk J."/>
            <person name="Arikit S."/>
            <person name="Mathioni S.M."/>
            <person name="Nakano M."/>
            <person name="Shan H."/>
            <person name="Telgmann-Rauber A."/>
            <person name="Kanno A."/>
            <person name="Yue Z."/>
            <person name="Chen H."/>
            <person name="Li W."/>
            <person name="Chen Y."/>
            <person name="Xu X."/>
            <person name="Zhang Y."/>
            <person name="Luo S."/>
            <person name="Chen H."/>
            <person name="Gao J."/>
            <person name="Mao Z."/>
            <person name="Pires J.C."/>
            <person name="Luo M."/>
            <person name="Kudrna D."/>
            <person name="Wing R.A."/>
            <person name="Meyers B.C."/>
            <person name="Yi K."/>
            <person name="Kong H."/>
            <person name="Lavrijsen P."/>
            <person name="Sunseri F."/>
            <person name="Falavigna A."/>
            <person name="Ye Y."/>
            <person name="Leebens-Mack J.H."/>
            <person name="Chen G."/>
        </authorList>
    </citation>
    <scope>NUCLEOTIDE SEQUENCE [LARGE SCALE GENOMIC DNA]</scope>
    <source>
        <strain evidence="5">cv. DH0086</strain>
    </source>
</reference>
<keyword evidence="1" id="KW-0808">Transferase</keyword>
<dbReference type="Gramene" id="ONK77905">
    <property type="protein sequence ID" value="ONK77905"/>
    <property type="gene ID" value="A4U43_C02F12140"/>
</dbReference>
<protein>
    <recommendedName>
        <fullName evidence="1">Sulfotransferase</fullName>
        <ecNumber evidence="1">2.8.2.-</ecNumber>
    </recommendedName>
</protein>
<dbReference type="Pfam" id="PF00685">
    <property type="entry name" value="Sulfotransfer_1"/>
    <property type="match status" value="1"/>
</dbReference>
<dbReference type="InterPro" id="IPR027417">
    <property type="entry name" value="P-loop_NTPase"/>
</dbReference>
<evidence type="ECO:0000259" key="3">
    <source>
        <dbReference type="Pfam" id="PF00685"/>
    </source>
</evidence>
<organism evidence="4 5">
    <name type="scientific">Asparagus officinalis</name>
    <name type="common">Garden asparagus</name>
    <dbReference type="NCBI Taxonomy" id="4686"/>
    <lineage>
        <taxon>Eukaryota</taxon>
        <taxon>Viridiplantae</taxon>
        <taxon>Streptophyta</taxon>
        <taxon>Embryophyta</taxon>
        <taxon>Tracheophyta</taxon>
        <taxon>Spermatophyta</taxon>
        <taxon>Magnoliopsida</taxon>
        <taxon>Liliopsida</taxon>
        <taxon>Asparagales</taxon>
        <taxon>Asparagaceae</taxon>
        <taxon>Asparagoideae</taxon>
        <taxon>Asparagus</taxon>
    </lineage>
</organism>
<dbReference type="Proteomes" id="UP000243459">
    <property type="component" value="Chromosome 2"/>
</dbReference>
<gene>
    <name evidence="4" type="ORF">A4U43_C02F12140</name>
</gene>
<dbReference type="InterPro" id="IPR000863">
    <property type="entry name" value="Sulfotransferase_dom"/>
</dbReference>
<evidence type="ECO:0000256" key="1">
    <source>
        <dbReference type="RuleBase" id="RU361155"/>
    </source>
</evidence>
<dbReference type="AlphaFoldDB" id="A0A5P1FHN7"/>
<feature type="compositionally biased region" description="Basic and acidic residues" evidence="2">
    <location>
        <begin position="23"/>
        <end position="35"/>
    </location>
</feature>
<dbReference type="EC" id="2.8.2.-" evidence="1"/>
<keyword evidence="5" id="KW-1185">Reference proteome</keyword>
<evidence type="ECO:0000313" key="5">
    <source>
        <dbReference type="Proteomes" id="UP000243459"/>
    </source>
</evidence>
<evidence type="ECO:0000313" key="4">
    <source>
        <dbReference type="EMBL" id="ONK77905.1"/>
    </source>
</evidence>
<name>A0A5P1FHN7_ASPOF</name>
<feature type="domain" description="Sulfotransferase" evidence="3">
    <location>
        <begin position="37"/>
        <end position="127"/>
    </location>
</feature>
<dbReference type="EMBL" id="CM007382">
    <property type="protein sequence ID" value="ONK77905.1"/>
    <property type="molecule type" value="Genomic_DNA"/>
</dbReference>
<comment type="similarity">
    <text evidence="1">Belongs to the sulfotransferase 1 family.</text>
</comment>